<dbReference type="EMBL" id="JAQIZT010000009">
    <property type="protein sequence ID" value="KAJ6985205.1"/>
    <property type="molecule type" value="Genomic_DNA"/>
</dbReference>
<keyword evidence="2" id="KW-1185">Reference proteome</keyword>
<organism evidence="1 2">
    <name type="scientific">Populus alba x Populus x berolinensis</name>
    <dbReference type="NCBI Taxonomy" id="444605"/>
    <lineage>
        <taxon>Eukaryota</taxon>
        <taxon>Viridiplantae</taxon>
        <taxon>Streptophyta</taxon>
        <taxon>Embryophyta</taxon>
        <taxon>Tracheophyta</taxon>
        <taxon>Spermatophyta</taxon>
        <taxon>Magnoliopsida</taxon>
        <taxon>eudicotyledons</taxon>
        <taxon>Gunneridae</taxon>
        <taxon>Pentapetalae</taxon>
        <taxon>rosids</taxon>
        <taxon>fabids</taxon>
        <taxon>Malpighiales</taxon>
        <taxon>Salicaceae</taxon>
        <taxon>Saliceae</taxon>
        <taxon>Populus</taxon>
    </lineage>
</organism>
<protein>
    <submittedName>
        <fullName evidence="1">Uncharacterized protein</fullName>
    </submittedName>
</protein>
<comment type="caution">
    <text evidence="1">The sequence shown here is derived from an EMBL/GenBank/DDBJ whole genome shotgun (WGS) entry which is preliminary data.</text>
</comment>
<sequence>MVTTLYQNPNLLENWIPKKNLSSMFLMGDDHSTNAYTQQEEKLTEKSLVPEMDEILSSATSWDEFKDLSVMD</sequence>
<reference evidence="1" key="1">
    <citation type="journal article" date="2023" name="Mol. Ecol. Resour.">
        <title>Chromosome-level genome assembly of a triploid poplar Populus alba 'Berolinensis'.</title>
        <authorList>
            <person name="Chen S."/>
            <person name="Yu Y."/>
            <person name="Wang X."/>
            <person name="Wang S."/>
            <person name="Zhang T."/>
            <person name="Zhou Y."/>
            <person name="He R."/>
            <person name="Meng N."/>
            <person name="Wang Y."/>
            <person name="Liu W."/>
            <person name="Liu Z."/>
            <person name="Liu J."/>
            <person name="Guo Q."/>
            <person name="Huang H."/>
            <person name="Sederoff R.R."/>
            <person name="Wang G."/>
            <person name="Qu G."/>
            <person name="Chen S."/>
        </authorList>
    </citation>
    <scope>NUCLEOTIDE SEQUENCE</scope>
    <source>
        <strain evidence="1">SC-2020</strain>
    </source>
</reference>
<gene>
    <name evidence="1" type="ORF">NC653_023243</name>
</gene>
<dbReference type="Proteomes" id="UP001164929">
    <property type="component" value="Chromosome 9"/>
</dbReference>
<accession>A0AAD6QBW3</accession>
<proteinExistence type="predicted"/>
<evidence type="ECO:0000313" key="2">
    <source>
        <dbReference type="Proteomes" id="UP001164929"/>
    </source>
</evidence>
<name>A0AAD6QBW3_9ROSI</name>
<evidence type="ECO:0000313" key="1">
    <source>
        <dbReference type="EMBL" id="KAJ6985205.1"/>
    </source>
</evidence>
<dbReference type="AlphaFoldDB" id="A0AAD6QBW3"/>